<evidence type="ECO:0000256" key="2">
    <source>
        <dbReference type="ARBA" id="ARBA00022771"/>
    </source>
</evidence>
<evidence type="ECO:0000256" key="4">
    <source>
        <dbReference type="PROSITE-ProRule" id="PRU00042"/>
    </source>
</evidence>
<dbReference type="InterPro" id="IPR013087">
    <property type="entry name" value="Znf_C2H2_type"/>
</dbReference>
<feature type="region of interest" description="Disordered" evidence="5">
    <location>
        <begin position="120"/>
        <end position="161"/>
    </location>
</feature>
<keyword evidence="8" id="KW-1185">Reference proteome</keyword>
<evidence type="ECO:0000256" key="5">
    <source>
        <dbReference type="SAM" id="MobiDB-lite"/>
    </source>
</evidence>
<dbReference type="Proteomes" id="UP000054097">
    <property type="component" value="Unassembled WGS sequence"/>
</dbReference>
<feature type="compositionally biased region" description="Basic and acidic residues" evidence="5">
    <location>
        <begin position="383"/>
        <end position="397"/>
    </location>
</feature>
<dbReference type="EMBL" id="KN824301">
    <property type="protein sequence ID" value="KIM27126.1"/>
    <property type="molecule type" value="Genomic_DNA"/>
</dbReference>
<protein>
    <recommendedName>
        <fullName evidence="6">C2H2-type domain-containing protein</fullName>
    </recommendedName>
</protein>
<accession>A0A0C3B6R1</accession>
<feature type="compositionally biased region" description="Polar residues" evidence="5">
    <location>
        <begin position="120"/>
        <end position="135"/>
    </location>
</feature>
<organism evidence="7 8">
    <name type="scientific">Serendipita vermifera MAFF 305830</name>
    <dbReference type="NCBI Taxonomy" id="933852"/>
    <lineage>
        <taxon>Eukaryota</taxon>
        <taxon>Fungi</taxon>
        <taxon>Dikarya</taxon>
        <taxon>Basidiomycota</taxon>
        <taxon>Agaricomycotina</taxon>
        <taxon>Agaricomycetes</taxon>
        <taxon>Sebacinales</taxon>
        <taxon>Serendipitaceae</taxon>
        <taxon>Serendipita</taxon>
    </lineage>
</organism>
<dbReference type="GO" id="GO:0008270">
    <property type="term" value="F:zinc ion binding"/>
    <property type="evidence" value="ECO:0007669"/>
    <property type="project" value="UniProtKB-KW"/>
</dbReference>
<reference evidence="7 8" key="1">
    <citation type="submission" date="2014-04" db="EMBL/GenBank/DDBJ databases">
        <authorList>
            <consortium name="DOE Joint Genome Institute"/>
            <person name="Kuo A."/>
            <person name="Zuccaro A."/>
            <person name="Kohler A."/>
            <person name="Nagy L.G."/>
            <person name="Floudas D."/>
            <person name="Copeland A."/>
            <person name="Barry K.W."/>
            <person name="Cichocki N."/>
            <person name="Veneault-Fourrey C."/>
            <person name="LaButti K."/>
            <person name="Lindquist E.A."/>
            <person name="Lipzen A."/>
            <person name="Lundell T."/>
            <person name="Morin E."/>
            <person name="Murat C."/>
            <person name="Sun H."/>
            <person name="Tunlid A."/>
            <person name="Henrissat B."/>
            <person name="Grigoriev I.V."/>
            <person name="Hibbett D.S."/>
            <person name="Martin F."/>
            <person name="Nordberg H.P."/>
            <person name="Cantor M.N."/>
            <person name="Hua S.X."/>
        </authorList>
    </citation>
    <scope>NUCLEOTIDE SEQUENCE [LARGE SCALE GENOMIC DNA]</scope>
    <source>
        <strain evidence="7 8">MAFF 305830</strain>
    </source>
</reference>
<evidence type="ECO:0000259" key="6">
    <source>
        <dbReference type="PROSITE" id="PS50157"/>
    </source>
</evidence>
<feature type="compositionally biased region" description="Polar residues" evidence="5">
    <location>
        <begin position="317"/>
        <end position="331"/>
    </location>
</feature>
<dbReference type="FunFam" id="3.30.160.60:FF:000446">
    <property type="entry name" value="Zinc finger protein"/>
    <property type="match status" value="1"/>
</dbReference>
<dbReference type="SMART" id="SM00355">
    <property type="entry name" value="ZnF_C2H2"/>
    <property type="match status" value="1"/>
</dbReference>
<sequence length="397" mass="45333">MTRIHLLDSPSSDSLDYNTDNEISDAFTKLWTSADEDPHLYTHLEELLVQREAMAKADVQRAQKHLKFIDEETAQMRRLLREKIAATYTESAIGHEMPLSDPSADDCILILRTNLSASITSDVSESGHTSETLRPSSVKRADQQIQSASDDAHESFPREDGMNETEHLLRERYEDEIERMWENAVQERSYLDAQRRSLISDWRAHVFDTRDFTKQSNVHLGNKHALPLNEDDLWEAALSMAIEQSRAEAEERAIIEQWEREKQEEVRIQEETAFTENMELAAELAAPEDLGVEHRLRTYESNKRRKSKEHIKEMLKQSGTGSVRRQGNPTVVTGSSRIGVFTCTKCPSIFSRGSDLSTHMKMHTHHSSCYSCSGGSTTAANQRPRERNAHPAREQLL</sequence>
<name>A0A0C3B6R1_SERVB</name>
<evidence type="ECO:0000313" key="7">
    <source>
        <dbReference type="EMBL" id="KIM27126.1"/>
    </source>
</evidence>
<dbReference type="PROSITE" id="PS00028">
    <property type="entry name" value="ZINC_FINGER_C2H2_1"/>
    <property type="match status" value="1"/>
</dbReference>
<gene>
    <name evidence="7" type="ORF">M408DRAFT_330239</name>
</gene>
<keyword evidence="2 4" id="KW-0863">Zinc-finger</keyword>
<evidence type="ECO:0000313" key="8">
    <source>
        <dbReference type="Proteomes" id="UP000054097"/>
    </source>
</evidence>
<keyword evidence="1" id="KW-0479">Metal-binding</keyword>
<feature type="region of interest" description="Disordered" evidence="5">
    <location>
        <begin position="365"/>
        <end position="397"/>
    </location>
</feature>
<feature type="domain" description="C2H2-type" evidence="6">
    <location>
        <begin position="341"/>
        <end position="368"/>
    </location>
</feature>
<dbReference type="HOGENOM" id="CLU_781117_0_0_1"/>
<feature type="region of interest" description="Disordered" evidence="5">
    <location>
        <begin position="300"/>
        <end position="331"/>
    </location>
</feature>
<evidence type="ECO:0000256" key="3">
    <source>
        <dbReference type="ARBA" id="ARBA00022833"/>
    </source>
</evidence>
<keyword evidence="3" id="KW-0862">Zinc</keyword>
<proteinExistence type="predicted"/>
<feature type="compositionally biased region" description="Low complexity" evidence="5">
    <location>
        <begin position="367"/>
        <end position="378"/>
    </location>
</feature>
<evidence type="ECO:0000256" key="1">
    <source>
        <dbReference type="ARBA" id="ARBA00022723"/>
    </source>
</evidence>
<dbReference type="PROSITE" id="PS50157">
    <property type="entry name" value="ZINC_FINGER_C2H2_2"/>
    <property type="match status" value="1"/>
</dbReference>
<feature type="compositionally biased region" description="Basic and acidic residues" evidence="5">
    <location>
        <begin position="150"/>
        <end position="161"/>
    </location>
</feature>
<dbReference type="AlphaFoldDB" id="A0A0C3B6R1"/>
<reference evidence="8" key="2">
    <citation type="submission" date="2015-01" db="EMBL/GenBank/DDBJ databases">
        <title>Evolutionary Origins and Diversification of the Mycorrhizal Mutualists.</title>
        <authorList>
            <consortium name="DOE Joint Genome Institute"/>
            <consortium name="Mycorrhizal Genomics Consortium"/>
            <person name="Kohler A."/>
            <person name="Kuo A."/>
            <person name="Nagy L.G."/>
            <person name="Floudas D."/>
            <person name="Copeland A."/>
            <person name="Barry K.W."/>
            <person name="Cichocki N."/>
            <person name="Veneault-Fourrey C."/>
            <person name="LaButti K."/>
            <person name="Lindquist E.A."/>
            <person name="Lipzen A."/>
            <person name="Lundell T."/>
            <person name="Morin E."/>
            <person name="Murat C."/>
            <person name="Riley R."/>
            <person name="Ohm R."/>
            <person name="Sun H."/>
            <person name="Tunlid A."/>
            <person name="Henrissat B."/>
            <person name="Grigoriev I.V."/>
            <person name="Hibbett D.S."/>
            <person name="Martin F."/>
        </authorList>
    </citation>
    <scope>NUCLEOTIDE SEQUENCE [LARGE SCALE GENOMIC DNA]</scope>
    <source>
        <strain evidence="8">MAFF 305830</strain>
    </source>
</reference>